<proteinExistence type="predicted"/>
<name>A0ACC2R9L9_9NEOP</name>
<reference evidence="1" key="1">
    <citation type="submission" date="2023-03" db="EMBL/GenBank/DDBJ databases">
        <title>Chromosome-level genomes of two armyworms, Mythimna separata and Mythimna loreyi, provide insights into the biosynthesis and reception of sex pheromones.</title>
        <authorList>
            <person name="Zhao H."/>
        </authorList>
    </citation>
    <scope>NUCLEOTIDE SEQUENCE</scope>
    <source>
        <strain evidence="1">BeijingLab</strain>
    </source>
</reference>
<evidence type="ECO:0000313" key="1">
    <source>
        <dbReference type="EMBL" id="KAJ8733583.1"/>
    </source>
</evidence>
<gene>
    <name evidence="1" type="ORF">PYW08_001881</name>
</gene>
<dbReference type="Proteomes" id="UP001231649">
    <property type="component" value="Chromosome 11"/>
</dbReference>
<keyword evidence="2" id="KW-1185">Reference proteome</keyword>
<dbReference type="EMBL" id="CM056787">
    <property type="protein sequence ID" value="KAJ8733583.1"/>
    <property type="molecule type" value="Genomic_DNA"/>
</dbReference>
<protein>
    <submittedName>
        <fullName evidence="1">Uncharacterized protein</fullName>
    </submittedName>
</protein>
<comment type="caution">
    <text evidence="1">The sequence shown here is derived from an EMBL/GenBank/DDBJ whole genome shotgun (WGS) entry which is preliminary data.</text>
</comment>
<sequence>MTTQFWICPECVRTIPKRGNADTPVRGNFMLNKTFTPGANGGYVNTERGARRNPDESIMECENKLILEENVRGLRTKVEEFYIGVSSSNVDLLAITETGLNESICDAELIPPGYTILRCDRADGRKQGGACLVATPRLDVRRIPVPGDVNIDDRVFEPASAAASTQASRRLPANSPPPAREQPAARTRAARRPHASSPPPAREQPAARTRASRRPHASSPPPARELSAARTRAARRPHASIPPPAHEHPAARTRAARRPHASCPPPAREQPAARTRASRRPHASSPPPAREQPAAHTRQRPRCRADTAQNAPNSKIEQSMSRMPNTTKPHITADDLMLTKSPAPTNKTLNISVCVRGSPCTAS</sequence>
<evidence type="ECO:0000313" key="2">
    <source>
        <dbReference type="Proteomes" id="UP001231649"/>
    </source>
</evidence>
<accession>A0ACC2R9L9</accession>
<organism evidence="1 2">
    <name type="scientific">Mythimna loreyi</name>
    <dbReference type="NCBI Taxonomy" id="667449"/>
    <lineage>
        <taxon>Eukaryota</taxon>
        <taxon>Metazoa</taxon>
        <taxon>Ecdysozoa</taxon>
        <taxon>Arthropoda</taxon>
        <taxon>Hexapoda</taxon>
        <taxon>Insecta</taxon>
        <taxon>Pterygota</taxon>
        <taxon>Neoptera</taxon>
        <taxon>Endopterygota</taxon>
        <taxon>Lepidoptera</taxon>
        <taxon>Glossata</taxon>
        <taxon>Ditrysia</taxon>
        <taxon>Noctuoidea</taxon>
        <taxon>Noctuidae</taxon>
        <taxon>Noctuinae</taxon>
        <taxon>Hadenini</taxon>
        <taxon>Mythimna</taxon>
    </lineage>
</organism>